<dbReference type="EMBL" id="CM043021">
    <property type="protein sequence ID" value="KAI4458431.1"/>
    <property type="molecule type" value="Genomic_DNA"/>
</dbReference>
<protein>
    <submittedName>
        <fullName evidence="1">Long-chain-fatty-acid--coa ligase</fullName>
    </submittedName>
</protein>
<gene>
    <name evidence="1" type="ORF">MML48_7g00009256</name>
</gene>
<dbReference type="Proteomes" id="UP001056778">
    <property type="component" value="Chromosome 7"/>
</dbReference>
<keyword evidence="1" id="KW-0436">Ligase</keyword>
<name>A0ACB9SVA9_HOLOL</name>
<organism evidence="1 2">
    <name type="scientific">Holotrichia oblita</name>
    <name type="common">Chafer beetle</name>
    <dbReference type="NCBI Taxonomy" id="644536"/>
    <lineage>
        <taxon>Eukaryota</taxon>
        <taxon>Metazoa</taxon>
        <taxon>Ecdysozoa</taxon>
        <taxon>Arthropoda</taxon>
        <taxon>Hexapoda</taxon>
        <taxon>Insecta</taxon>
        <taxon>Pterygota</taxon>
        <taxon>Neoptera</taxon>
        <taxon>Endopterygota</taxon>
        <taxon>Coleoptera</taxon>
        <taxon>Polyphaga</taxon>
        <taxon>Scarabaeiformia</taxon>
        <taxon>Scarabaeidae</taxon>
        <taxon>Melolonthinae</taxon>
        <taxon>Holotrichia</taxon>
    </lineage>
</organism>
<sequence>MLELQHKKFIIESYFRTGRNLDNGEWVYSINQCLQNFQQRFPNLPITYAQLLSHVHACINKFQETGAVTRKPGGGAPKKRTAACIEDIRQRMDNSPKKSIRKLSQQVQLSVGTCHTILKKDLKLYPYMIQAVHELTQVDFGTRTQYCQWFLDNVDNDNVLDKCFFTDEAWFHLSGYLNKQNMRMWSAEHPHEFVETPLHPQKIGVWLAVSRRRIIGPIFFYETVTTEDADTNAESNRTTQIVLADVEEPNQGDNIIRTKNPDMTPNPAGFGHELYTRMKEYGDSEAQVDAETGKSETFNELLQRCVRVALQLKKRGVTSEDVVAPATGNHLNTAVAVVAPLLIGAKVACIDGSSTPADILSMINVVKPKVILGCKEYEDKLEAAIKDGNSETELVIFGETETNTQFEDLLKPVSQDEEDHFEPYETNDLNNTAVIIFSSGSTGAPKGICMSHYSILCQIGSYVQFKKAQPVGYTILFSGIHWVTGQMILGSSLLAGHPRLICDKFTEEKCWRYLVKYNVMSLFMIAPHAIALMKYGNPNKCETPNLRVIAIFGAKASQKNMAALRAHFYNPVLTMNLYGVSEVFGLVFSYKDISAFMKKPETVGLPARGFQYKIVNPETGKICGPNETGELHLKSKFYMTGYHNQDSSMHFDQDGFFKTGDMGYYDEDHCFFLIDRVKETFKYCNYWVSPTLLESILLEHPAVKEACVIGIPCDVGAIATAVVTKSNSSEDVEEQELVKFVNERVGETSKLRGGIIFVEEGGIPYTSTGKVRRFMLRNQIMDDLEELPDQGDNIIRTKDLEVQVNSKGLGHEIFAQMKKHADAVAQIWAACEESDTFELLLERSVRLALHLQKRGVTSKDILSPCATNDLNAIVTMVAPLLLGAKIACMDPCLGENDIGEMLQLTKSKVIFIYKEHEEKFGKIVDDLNLEVEIVVFGETRKHTPFKEFLKPFPKDDEQNFVPFDVRNLNDDALIVFSGGLSGVPKGMCFSHECVLSQLKRLALITTSMQLQSKKGFFYRGTGRKSTNFILYSSLAWTSTQLTILTSLISGSCRLIASEFDPAQTWKYLLKYDIKNLILPPNYALQFLRYGNPDNIEIPNLKLFNITGGKLNLDQINGLHALFTHPVLIISPYKLSEVYGPIFSYDNVDVLKKKPGSSGSPIAGFEYKIVNPVTGTICGPNEKGELCLKSKYCISGYYNNDATSNIFDEDGFFKTGDVAYYDDDHYFYIVDAINDIFRYESIEIPSSLLESILYEHPSVKIAAIIAIHSGDEDIAMGVVVKHDSESANDVTEQDLIDFFNDKVNNLHKIRGGILFVKESVIPYTVTGRIRKFLLCKTMLEDLDGVDLSINIM</sequence>
<evidence type="ECO:0000313" key="1">
    <source>
        <dbReference type="EMBL" id="KAI4458431.1"/>
    </source>
</evidence>
<keyword evidence="2" id="KW-1185">Reference proteome</keyword>
<comment type="caution">
    <text evidence="1">The sequence shown here is derived from an EMBL/GenBank/DDBJ whole genome shotgun (WGS) entry which is preliminary data.</text>
</comment>
<proteinExistence type="predicted"/>
<accession>A0ACB9SVA9</accession>
<reference evidence="1" key="1">
    <citation type="submission" date="2022-04" db="EMBL/GenBank/DDBJ databases">
        <title>Chromosome-scale genome assembly of Holotrichia oblita Faldermann.</title>
        <authorList>
            <person name="Rongchong L."/>
        </authorList>
    </citation>
    <scope>NUCLEOTIDE SEQUENCE</scope>
    <source>
        <strain evidence="1">81SQS9</strain>
    </source>
</reference>
<evidence type="ECO:0000313" key="2">
    <source>
        <dbReference type="Proteomes" id="UP001056778"/>
    </source>
</evidence>